<accession>A0A2S8RAN2</accession>
<dbReference type="EMBL" id="NEMB01000003">
    <property type="protein sequence ID" value="PQQ66863.1"/>
    <property type="molecule type" value="Genomic_DNA"/>
</dbReference>
<dbReference type="PANTHER" id="PTHR34106:SF4">
    <property type="entry name" value="BLL5143 PROTEIN"/>
    <property type="match status" value="1"/>
</dbReference>
<dbReference type="InterPro" id="IPR007184">
    <property type="entry name" value="Mannoside_phosphorylase"/>
</dbReference>
<dbReference type="OrthoDB" id="9759709at2"/>
<evidence type="ECO:0000313" key="4">
    <source>
        <dbReference type="EMBL" id="PQQ66863.1"/>
    </source>
</evidence>
<dbReference type="InterPro" id="IPR023296">
    <property type="entry name" value="Glyco_hydro_beta-prop_sf"/>
</dbReference>
<dbReference type="Gene3D" id="2.115.10.20">
    <property type="entry name" value="Glycosyl hydrolase domain, family 43"/>
    <property type="match status" value="1"/>
</dbReference>
<dbReference type="Pfam" id="PF04041">
    <property type="entry name" value="Glyco_hydro_130"/>
    <property type="match status" value="1"/>
</dbReference>
<dbReference type="AlphaFoldDB" id="A0A2S8RAN2"/>
<organism evidence="4 5">
    <name type="scientific">Acetivibrio saccincola</name>
    <dbReference type="NCBI Taxonomy" id="1677857"/>
    <lineage>
        <taxon>Bacteria</taxon>
        <taxon>Bacillati</taxon>
        <taxon>Bacillota</taxon>
        <taxon>Clostridia</taxon>
        <taxon>Eubacteriales</taxon>
        <taxon>Oscillospiraceae</taxon>
        <taxon>Acetivibrio</taxon>
    </lineage>
</organism>
<keyword evidence="1" id="KW-0328">Glycosyltransferase</keyword>
<comment type="similarity">
    <text evidence="3">Belongs to the glycosyl hydrolase 130 family.</text>
</comment>
<name>A0A2S8RAN2_9FIRM</name>
<evidence type="ECO:0000256" key="2">
    <source>
        <dbReference type="ARBA" id="ARBA00022679"/>
    </source>
</evidence>
<comment type="caution">
    <text evidence="4">The sequence shown here is derived from an EMBL/GenBank/DDBJ whole genome shotgun (WGS) entry which is preliminary data.</text>
</comment>
<dbReference type="RefSeq" id="WP_105368081.1">
    <property type="nucleotide sequence ID" value="NZ_NEMB01000003.1"/>
</dbReference>
<keyword evidence="2" id="KW-0808">Transferase</keyword>
<dbReference type="SUPFAM" id="SSF75005">
    <property type="entry name" value="Arabinanase/levansucrase/invertase"/>
    <property type="match status" value="1"/>
</dbReference>
<keyword evidence="4" id="KW-0326">Glycosidase</keyword>
<proteinExistence type="inferred from homology"/>
<protein>
    <submittedName>
        <fullName evidence="4">Glycosidase</fullName>
    </submittedName>
</protein>
<dbReference type="CDD" id="cd18613">
    <property type="entry name" value="GH130"/>
    <property type="match status" value="1"/>
</dbReference>
<keyword evidence="4" id="KW-0378">Hydrolase</keyword>
<dbReference type="PANTHER" id="PTHR34106">
    <property type="entry name" value="GLYCOSIDASE"/>
    <property type="match status" value="1"/>
</dbReference>
<evidence type="ECO:0000256" key="1">
    <source>
        <dbReference type="ARBA" id="ARBA00022676"/>
    </source>
</evidence>
<sequence>MAVNVNRMQPKFFLDKSRVIAKLYRPREDERVKNVLNRIMSFSESEVQSILDKVIENFSHRHKNIWRIFDRNFNAIKHLIPEGVHLSDSRRALIGASFTNEYSIQAAAFFNPSIVPHFNQHGLPDGSLRFILSFRSTGENHISSIEFRSGVIDENLSIKLDEVSRFAETPKVLKNPTYDKHTFLMKLKEMNCMDYHVNEVFSYLGDSFTLSELLASINLIQKREVSLTSAFEKTISDIKWLAESNYEIQFSFDQKLSERVVVPVSSNESNGIEDARFVKFVDDNGSVTYYATYTAYNGKSILPQLLETKDFLSFKMITLNGKSVKDKGMALFPRKVNGKYMMISRIDGEQLFIMESDNIHFWNEHKLLKKPEFPWEIMQIGNCGSPIETDEGWILLTHGVGPMRQYCIGAILLDLEDPSKVIGVLEEPLLTPTEEEREGYVPNVVYSCGALLHNDHLIIPYAMSDTNSGFASVPVKELFDNFKMLK</sequence>
<dbReference type="GO" id="GO:0016798">
    <property type="term" value="F:hydrolase activity, acting on glycosyl bonds"/>
    <property type="evidence" value="ECO:0007669"/>
    <property type="project" value="UniProtKB-KW"/>
</dbReference>
<reference evidence="4 5" key="1">
    <citation type="journal article" date="2018" name="Syst. Appl. Microbiol.">
        <title>Characterization and high-quality draft genome sequence of Herbivorax saccincola A7, an anaerobic, alkaliphilic, thermophilic, cellulolytic, and xylanolytic bacterium.</title>
        <authorList>
            <person name="Aikawa S."/>
            <person name="Baramee S."/>
            <person name="Sermsathanaswadi J."/>
            <person name="Thianheng P."/>
            <person name="Tachaapaikoon C."/>
            <person name="Shikata A."/>
            <person name="Waeonukul R."/>
            <person name="Pason P."/>
            <person name="Ratanakhanokchai K."/>
            <person name="Kosugi A."/>
        </authorList>
    </citation>
    <scope>NUCLEOTIDE SEQUENCE [LARGE SCALE GENOMIC DNA]</scope>
    <source>
        <strain evidence="4 5">A7</strain>
    </source>
</reference>
<evidence type="ECO:0000256" key="3">
    <source>
        <dbReference type="ARBA" id="ARBA00024356"/>
    </source>
</evidence>
<evidence type="ECO:0000313" key="5">
    <source>
        <dbReference type="Proteomes" id="UP000239720"/>
    </source>
</evidence>
<gene>
    <name evidence="4" type="ORF">B9R14_08985</name>
</gene>
<dbReference type="GO" id="GO:0016757">
    <property type="term" value="F:glycosyltransferase activity"/>
    <property type="evidence" value="ECO:0007669"/>
    <property type="project" value="UniProtKB-KW"/>
</dbReference>
<dbReference type="Proteomes" id="UP000239720">
    <property type="component" value="Unassembled WGS sequence"/>
</dbReference>